<protein>
    <submittedName>
        <fullName evidence="1">Uncharacterized protein</fullName>
    </submittedName>
</protein>
<dbReference type="AlphaFoldDB" id="A0ABD4EAW4"/>
<accession>A0ABD4EAW4</accession>
<dbReference type="EMBL" id="LPAD01000016">
    <property type="protein sequence ID" value="KVN91185.1"/>
    <property type="molecule type" value="Genomic_DNA"/>
</dbReference>
<gene>
    <name evidence="1" type="ORF">WJ68_35430</name>
</gene>
<comment type="caution">
    <text evidence="1">The sequence shown here is derived from an EMBL/GenBank/DDBJ whole genome shotgun (WGS) entry which is preliminary data.</text>
</comment>
<evidence type="ECO:0000313" key="1">
    <source>
        <dbReference type="EMBL" id="KVN91185.1"/>
    </source>
</evidence>
<name>A0ABD4EAW4_9BURK</name>
<proteinExistence type="predicted"/>
<organism evidence="1 2">
    <name type="scientific">Burkholderia ubonensis</name>
    <dbReference type="NCBI Taxonomy" id="101571"/>
    <lineage>
        <taxon>Bacteria</taxon>
        <taxon>Pseudomonadati</taxon>
        <taxon>Pseudomonadota</taxon>
        <taxon>Betaproteobacteria</taxon>
        <taxon>Burkholderiales</taxon>
        <taxon>Burkholderiaceae</taxon>
        <taxon>Burkholderia</taxon>
        <taxon>Burkholderia cepacia complex</taxon>
    </lineage>
</organism>
<dbReference type="Proteomes" id="UP000057910">
    <property type="component" value="Unassembled WGS sequence"/>
</dbReference>
<evidence type="ECO:0000313" key="2">
    <source>
        <dbReference type="Proteomes" id="UP000057910"/>
    </source>
</evidence>
<reference evidence="1 2" key="1">
    <citation type="submission" date="2015-11" db="EMBL/GenBank/DDBJ databases">
        <title>Expanding the genomic diversity of Burkholderia species for the development of highly accurate diagnostics.</title>
        <authorList>
            <person name="Sahl J."/>
            <person name="Keim P."/>
            <person name="Wagner D."/>
        </authorList>
    </citation>
    <scope>NUCLEOTIDE SEQUENCE [LARGE SCALE GENOMIC DNA]</scope>
    <source>
        <strain evidence="1 2">MSMB1585WGS</strain>
    </source>
</reference>
<sequence>MKMTAVKLATEACVAEKERLLNEYPVEQPAAAPADERTTTFDEWLERYVTETGGRVFPPDALRACWHASAAAANDTGAEGAEPQPSFDERKEFEAWARDQGYSIYGDPQVRDAYGGATQSAWRGWMGRSRLTDGRAVTLLRQARDELSNIEWENDPPDRIYALFGDIDKYVSGSPAMAAAAPADERAALDESLRGEIAYQLQVRNRFLDMATTRAIVDSAFNAAIAKRTLPGSRAAASPAASIPDGYALVPKRITAEMIESAMEHHYGKRRARQNGGAGGIVMTVNDTDWSGIDAMRRLWKGALAAAPQPAQVDALDEEQRDALNEAICWANDDGLPGTADQLRSILALHAQADAPAEAREPLNEVLFGNDESLEMAADALDRLGQDSAAAGVRAVAYELRMLAHKMRCAPADAGEPIGQHDLSTSTGGRAYIAEFFAKRLRRHDFGRYITGQLAADFACALAAYLRDHDRAPAEAGETVTAAARDVLAERRRQVEVEAMTPAGDDQYDRRQLALAGASYALSGAGAIASDRSAPVVWPWSHEWWKPTTPRRDLVKAAALILAELERLDRAVILNGADQ</sequence>